<sequence>MIDSQTRTFLRFRFRTAYLSVTYIDRFLSKGLINSDKHWAIRLLSVACLSLAAKMEESNAPALTEFPTDEYTFDSSVIQRMELLVLTTLDWRMHSITPFDFIRCFISCFCTESSKRHFVSRTTQILFATIKGKYKFNGTSFIYRSNGSYIDGHGSKFDKRIFGD</sequence>
<dbReference type="SMART" id="SM00385">
    <property type="entry name" value="CYCLIN"/>
    <property type="match status" value="1"/>
</dbReference>
<accession>A0A103XYZ2</accession>
<protein>
    <submittedName>
        <fullName evidence="5">Cyclin-like protein</fullName>
    </submittedName>
</protein>
<name>A0A103XYZ2_CYNCS</name>
<evidence type="ECO:0000313" key="6">
    <source>
        <dbReference type="Proteomes" id="UP000243975"/>
    </source>
</evidence>
<dbReference type="InterPro" id="IPR039361">
    <property type="entry name" value="Cyclin"/>
</dbReference>
<dbReference type="STRING" id="59895.A0A103XYZ2"/>
<evidence type="ECO:0000256" key="2">
    <source>
        <dbReference type="ARBA" id="ARBA00023306"/>
    </source>
</evidence>
<dbReference type="PANTHER" id="PTHR10177">
    <property type="entry name" value="CYCLINS"/>
    <property type="match status" value="1"/>
</dbReference>
<reference evidence="5 6" key="1">
    <citation type="journal article" date="2016" name="Sci. Rep.">
        <title>The genome sequence of the outbreeding globe artichoke constructed de novo incorporating a phase-aware low-pass sequencing strategy of F1 progeny.</title>
        <authorList>
            <person name="Scaglione D."/>
            <person name="Reyes-Chin-Wo S."/>
            <person name="Acquadro A."/>
            <person name="Froenicke L."/>
            <person name="Portis E."/>
            <person name="Beitel C."/>
            <person name="Tirone M."/>
            <person name="Mauro R."/>
            <person name="Lo Monaco A."/>
            <person name="Mauromicale G."/>
            <person name="Faccioli P."/>
            <person name="Cattivelli L."/>
            <person name="Rieseberg L."/>
            <person name="Michelmore R."/>
            <person name="Lanteri S."/>
        </authorList>
    </citation>
    <scope>NUCLEOTIDE SEQUENCE [LARGE SCALE GENOMIC DNA]</scope>
    <source>
        <strain evidence="5">2C</strain>
    </source>
</reference>
<evidence type="ECO:0000259" key="4">
    <source>
        <dbReference type="SMART" id="SM00385"/>
    </source>
</evidence>
<keyword evidence="6" id="KW-1185">Reference proteome</keyword>
<keyword evidence="3" id="KW-0195">Cyclin</keyword>
<dbReference type="InterPro" id="IPR036915">
    <property type="entry name" value="Cyclin-like_sf"/>
</dbReference>
<organism evidence="5 6">
    <name type="scientific">Cynara cardunculus var. scolymus</name>
    <name type="common">Globe artichoke</name>
    <name type="synonym">Cynara scolymus</name>
    <dbReference type="NCBI Taxonomy" id="59895"/>
    <lineage>
        <taxon>Eukaryota</taxon>
        <taxon>Viridiplantae</taxon>
        <taxon>Streptophyta</taxon>
        <taxon>Embryophyta</taxon>
        <taxon>Tracheophyta</taxon>
        <taxon>Spermatophyta</taxon>
        <taxon>Magnoliopsida</taxon>
        <taxon>eudicotyledons</taxon>
        <taxon>Gunneridae</taxon>
        <taxon>Pentapetalae</taxon>
        <taxon>asterids</taxon>
        <taxon>campanulids</taxon>
        <taxon>Asterales</taxon>
        <taxon>Asteraceae</taxon>
        <taxon>Carduoideae</taxon>
        <taxon>Cardueae</taxon>
        <taxon>Carduinae</taxon>
        <taxon>Cynara</taxon>
    </lineage>
</organism>
<dbReference type="EMBL" id="LEKV01003535">
    <property type="protein sequence ID" value="KVH99449.1"/>
    <property type="molecule type" value="Genomic_DNA"/>
</dbReference>
<dbReference type="Gene3D" id="1.10.472.10">
    <property type="entry name" value="Cyclin-like"/>
    <property type="match status" value="2"/>
</dbReference>
<dbReference type="Proteomes" id="UP000243975">
    <property type="component" value="Unassembled WGS sequence"/>
</dbReference>
<comment type="similarity">
    <text evidence="3">Belongs to the cyclin family.</text>
</comment>
<keyword evidence="2" id="KW-0131">Cell cycle</keyword>
<evidence type="ECO:0000256" key="1">
    <source>
        <dbReference type="ARBA" id="ARBA00022618"/>
    </source>
</evidence>
<comment type="caution">
    <text evidence="5">The sequence shown here is derived from an EMBL/GenBank/DDBJ whole genome shotgun (WGS) entry which is preliminary data.</text>
</comment>
<dbReference type="AlphaFoldDB" id="A0A103XYZ2"/>
<keyword evidence="1" id="KW-0132">Cell division</keyword>
<evidence type="ECO:0000313" key="5">
    <source>
        <dbReference type="EMBL" id="KVH99449.1"/>
    </source>
</evidence>
<evidence type="ECO:0000256" key="3">
    <source>
        <dbReference type="RuleBase" id="RU000383"/>
    </source>
</evidence>
<gene>
    <name evidence="5" type="ORF">Ccrd_022317</name>
</gene>
<proteinExistence type="inferred from homology"/>
<dbReference type="SUPFAM" id="SSF47954">
    <property type="entry name" value="Cyclin-like"/>
    <property type="match status" value="1"/>
</dbReference>
<dbReference type="InterPro" id="IPR006671">
    <property type="entry name" value="Cyclin_N"/>
</dbReference>
<dbReference type="InterPro" id="IPR013763">
    <property type="entry name" value="Cyclin-like_dom"/>
</dbReference>
<feature type="domain" description="Cyclin-like" evidence="4">
    <location>
        <begin position="3"/>
        <end position="87"/>
    </location>
</feature>
<dbReference type="Gramene" id="KVH99449">
    <property type="protein sequence ID" value="KVH99449"/>
    <property type="gene ID" value="Ccrd_022317"/>
</dbReference>
<dbReference type="Pfam" id="PF00134">
    <property type="entry name" value="Cyclin_N"/>
    <property type="match status" value="1"/>
</dbReference>
<dbReference type="GO" id="GO:0051301">
    <property type="term" value="P:cell division"/>
    <property type="evidence" value="ECO:0007669"/>
    <property type="project" value="UniProtKB-KW"/>
</dbReference>